<evidence type="ECO:0000313" key="4">
    <source>
        <dbReference type="Proteomes" id="UP000269721"/>
    </source>
</evidence>
<evidence type="ECO:0000259" key="2">
    <source>
        <dbReference type="SMART" id="SM00829"/>
    </source>
</evidence>
<dbReference type="PANTHER" id="PTHR43677">
    <property type="entry name" value="SHORT-CHAIN DEHYDROGENASE/REDUCTASE"/>
    <property type="match status" value="1"/>
</dbReference>
<dbReference type="InterPro" id="IPR011032">
    <property type="entry name" value="GroES-like_sf"/>
</dbReference>
<dbReference type="EMBL" id="KZ995139">
    <property type="protein sequence ID" value="RKO91282.1"/>
    <property type="molecule type" value="Genomic_DNA"/>
</dbReference>
<feature type="domain" description="Enoyl reductase (ER)" evidence="2">
    <location>
        <begin position="25"/>
        <end position="348"/>
    </location>
</feature>
<accession>A0A4P9WG17</accession>
<dbReference type="AlphaFoldDB" id="A0A4P9WG17"/>
<dbReference type="SUPFAM" id="SSF51735">
    <property type="entry name" value="NAD(P)-binding Rossmann-fold domains"/>
    <property type="match status" value="1"/>
</dbReference>
<protein>
    <submittedName>
        <fullName evidence="3">Putative alcohol dehydrogenase</fullName>
    </submittedName>
</protein>
<dbReference type="OrthoDB" id="9992527at2759"/>
<sequence length="358" mass="38395">MAAQSLPPNYSKYVVHTLSNNFEQATKLVTLKTADLVAGLAPTQVIVKYLYWGCNASDTNYTAGRYDTRVQPPFDCGFEAIGEVVAVGTSVRRAKVGMAVGVMSYGAFSELQAVDERLLLPFPAARPEYLPLIVSGLTSYLALKHCGRMTTKETVLVTAAAGGAGQIAVQLARAAGNHVIGTCSSESKAKVLRELGCDRVINYKTEDVGAVLKKEYRKGIDIIFESVGGEMLQTCFKSLAIKGRLIIIGSMSSYAKETKPGEPINSFAGIWTDSFSTVDLLNKSATVTGFFLNHFVRDFGAALADMTKAVQAGKLKPLVETQDFEGLTSIPRAISYLQAGKNVGKVIVPLHPVKAAKL</sequence>
<dbReference type="GO" id="GO:0005739">
    <property type="term" value="C:mitochondrion"/>
    <property type="evidence" value="ECO:0007669"/>
    <property type="project" value="TreeGrafter"/>
</dbReference>
<dbReference type="GO" id="GO:0016491">
    <property type="term" value="F:oxidoreductase activity"/>
    <property type="evidence" value="ECO:0007669"/>
    <property type="project" value="UniProtKB-KW"/>
</dbReference>
<dbReference type="FunFam" id="3.40.50.720:FF:000121">
    <property type="entry name" value="Prostaglandin reductase 2"/>
    <property type="match status" value="1"/>
</dbReference>
<proteinExistence type="predicted"/>
<dbReference type="SUPFAM" id="SSF50129">
    <property type="entry name" value="GroES-like"/>
    <property type="match status" value="1"/>
</dbReference>
<dbReference type="SMART" id="SM00829">
    <property type="entry name" value="PKS_ER"/>
    <property type="match status" value="1"/>
</dbReference>
<dbReference type="Proteomes" id="UP000269721">
    <property type="component" value="Unassembled WGS sequence"/>
</dbReference>
<gene>
    <name evidence="3" type="ORF">BDK51DRAFT_44209</name>
</gene>
<evidence type="ECO:0000313" key="3">
    <source>
        <dbReference type="EMBL" id="RKO91282.1"/>
    </source>
</evidence>
<dbReference type="InterPro" id="IPR013154">
    <property type="entry name" value="ADH-like_N"/>
</dbReference>
<dbReference type="Pfam" id="PF00107">
    <property type="entry name" value="ADH_zinc_N"/>
    <property type="match status" value="1"/>
</dbReference>
<name>A0A4P9WG17_9FUNG</name>
<keyword evidence="1" id="KW-0560">Oxidoreductase</keyword>
<dbReference type="Gene3D" id="3.40.50.720">
    <property type="entry name" value="NAD(P)-binding Rossmann-like Domain"/>
    <property type="match status" value="1"/>
</dbReference>
<dbReference type="Gene3D" id="3.90.180.10">
    <property type="entry name" value="Medium-chain alcohol dehydrogenases, catalytic domain"/>
    <property type="match status" value="1"/>
</dbReference>
<dbReference type="PANTHER" id="PTHR43677:SF3">
    <property type="entry name" value="PROSTAGLANDIN REDUCTASE 3"/>
    <property type="match status" value="1"/>
</dbReference>
<keyword evidence="4" id="KW-1185">Reference proteome</keyword>
<organism evidence="3 4">
    <name type="scientific">Blyttiomyces helicus</name>
    <dbReference type="NCBI Taxonomy" id="388810"/>
    <lineage>
        <taxon>Eukaryota</taxon>
        <taxon>Fungi</taxon>
        <taxon>Fungi incertae sedis</taxon>
        <taxon>Chytridiomycota</taxon>
        <taxon>Chytridiomycota incertae sedis</taxon>
        <taxon>Chytridiomycetes</taxon>
        <taxon>Chytridiomycetes incertae sedis</taxon>
        <taxon>Blyttiomyces</taxon>
    </lineage>
</organism>
<reference evidence="4" key="1">
    <citation type="journal article" date="2018" name="Nat. Microbiol.">
        <title>Leveraging single-cell genomics to expand the fungal tree of life.</title>
        <authorList>
            <person name="Ahrendt S.R."/>
            <person name="Quandt C.A."/>
            <person name="Ciobanu D."/>
            <person name="Clum A."/>
            <person name="Salamov A."/>
            <person name="Andreopoulos B."/>
            <person name="Cheng J.F."/>
            <person name="Woyke T."/>
            <person name="Pelin A."/>
            <person name="Henrissat B."/>
            <person name="Reynolds N.K."/>
            <person name="Benny G.L."/>
            <person name="Smith M.E."/>
            <person name="James T.Y."/>
            <person name="Grigoriev I.V."/>
        </authorList>
    </citation>
    <scope>NUCLEOTIDE SEQUENCE [LARGE SCALE GENOMIC DNA]</scope>
</reference>
<dbReference type="Pfam" id="PF08240">
    <property type="entry name" value="ADH_N"/>
    <property type="match status" value="1"/>
</dbReference>
<dbReference type="InterPro" id="IPR020843">
    <property type="entry name" value="ER"/>
</dbReference>
<dbReference type="InterPro" id="IPR013149">
    <property type="entry name" value="ADH-like_C"/>
</dbReference>
<dbReference type="InterPro" id="IPR036291">
    <property type="entry name" value="NAD(P)-bd_dom_sf"/>
</dbReference>
<evidence type="ECO:0000256" key="1">
    <source>
        <dbReference type="ARBA" id="ARBA00023002"/>
    </source>
</evidence>
<dbReference type="InterPro" id="IPR051397">
    <property type="entry name" value="Zn-ADH-like_protein"/>
</dbReference>